<dbReference type="STRING" id="69960.SAMN05421720_10578"/>
<reference evidence="7 8" key="1">
    <citation type="submission" date="2016-10" db="EMBL/GenBank/DDBJ databases">
        <authorList>
            <person name="de Groot N.N."/>
        </authorList>
    </citation>
    <scope>NUCLEOTIDE SEQUENCE [LARGE SCALE GENOMIC DNA]</scope>
    <source>
        <strain evidence="7 8">ATCC 700224</strain>
    </source>
</reference>
<gene>
    <name evidence="6" type="primary">secB</name>
    <name evidence="7" type="ORF">SAMN05421720_10578</name>
</gene>
<evidence type="ECO:0000256" key="2">
    <source>
        <dbReference type="ARBA" id="ARBA00022448"/>
    </source>
</evidence>
<dbReference type="NCBIfam" id="TIGR00809">
    <property type="entry name" value="secB"/>
    <property type="match status" value="1"/>
</dbReference>
<evidence type="ECO:0000256" key="3">
    <source>
        <dbReference type="ARBA" id="ARBA00022927"/>
    </source>
</evidence>
<evidence type="ECO:0000313" key="8">
    <source>
        <dbReference type="Proteomes" id="UP000199412"/>
    </source>
</evidence>
<dbReference type="GO" id="GO:0006457">
    <property type="term" value="P:protein folding"/>
    <property type="evidence" value="ECO:0007669"/>
    <property type="project" value="UniProtKB-UniRule"/>
</dbReference>
<keyword evidence="5 6" id="KW-0143">Chaperone</keyword>
<dbReference type="PRINTS" id="PR01594">
    <property type="entry name" value="SECBCHAPRONE"/>
</dbReference>
<evidence type="ECO:0000256" key="6">
    <source>
        <dbReference type="HAMAP-Rule" id="MF_00821"/>
    </source>
</evidence>
<dbReference type="OrthoDB" id="9795145at2"/>
<accession>A0A1G7BKL7</accession>
<comment type="subcellular location">
    <subcellularLocation>
        <location evidence="6">Cytoplasm</location>
    </subcellularLocation>
</comment>
<dbReference type="AlphaFoldDB" id="A0A1G7BKL7"/>
<dbReference type="NCBIfam" id="NF004392">
    <property type="entry name" value="PRK05751.1-3"/>
    <property type="match status" value="1"/>
</dbReference>
<dbReference type="Gene3D" id="3.10.420.10">
    <property type="entry name" value="SecB-like"/>
    <property type="match status" value="1"/>
</dbReference>
<evidence type="ECO:0000313" key="7">
    <source>
        <dbReference type="EMBL" id="SDE27609.1"/>
    </source>
</evidence>
<protein>
    <recommendedName>
        <fullName evidence="6">Protein-export protein SecB</fullName>
    </recommendedName>
</protein>
<keyword evidence="2 6" id="KW-0813">Transport</keyword>
<dbReference type="InterPro" id="IPR003708">
    <property type="entry name" value="SecB"/>
</dbReference>
<comment type="similarity">
    <text evidence="1 6">Belongs to the SecB family.</text>
</comment>
<proteinExistence type="inferred from homology"/>
<sequence>MSEPTNAAGGGQEQPPLVINFQYARDVSFEAPHAPGIYMEMRSAPEISVNVDVQAHPIDEGRGLYEVRLKLGAEGKLGEKVAFIAELDYGAAVTVNASEDHRYPLLLVEAPRHMFPFARNILADMTRDGGFPPIVLQPIDFVALFRQRVQAAQQAKQAAGTPPAGGGNGGAA</sequence>
<name>A0A1G7BKL7_9PROT</name>
<keyword evidence="3 6" id="KW-0653">Protein transport</keyword>
<evidence type="ECO:0000256" key="1">
    <source>
        <dbReference type="ARBA" id="ARBA00009990"/>
    </source>
</evidence>
<dbReference type="HAMAP" id="MF_00821">
    <property type="entry name" value="SecB"/>
    <property type="match status" value="1"/>
</dbReference>
<comment type="function">
    <text evidence="6">One of the proteins required for the normal export of preproteins out of the cell cytoplasm. It is a molecular chaperone that binds to a subset of precursor proteins, maintaining them in a translocation-competent state. It also specifically binds to its receptor SecA.</text>
</comment>
<dbReference type="GO" id="GO:0005737">
    <property type="term" value="C:cytoplasm"/>
    <property type="evidence" value="ECO:0007669"/>
    <property type="project" value="UniProtKB-SubCell"/>
</dbReference>
<evidence type="ECO:0000256" key="4">
    <source>
        <dbReference type="ARBA" id="ARBA00023010"/>
    </source>
</evidence>
<keyword evidence="4 6" id="KW-0811">Translocation</keyword>
<dbReference type="PANTHER" id="PTHR36918">
    <property type="match status" value="1"/>
</dbReference>
<dbReference type="RefSeq" id="WP_092785003.1">
    <property type="nucleotide sequence ID" value="NZ_FNAP01000005.1"/>
</dbReference>
<comment type="subunit">
    <text evidence="6">Homotetramer, a dimer of dimers. One homotetramer interacts with 1 SecA dimer.</text>
</comment>
<dbReference type="GO" id="GO:0015031">
    <property type="term" value="P:protein transport"/>
    <property type="evidence" value="ECO:0007669"/>
    <property type="project" value="UniProtKB-UniRule"/>
</dbReference>
<evidence type="ECO:0000256" key="5">
    <source>
        <dbReference type="ARBA" id="ARBA00023186"/>
    </source>
</evidence>
<dbReference type="Pfam" id="PF02556">
    <property type="entry name" value="SecB"/>
    <property type="match status" value="1"/>
</dbReference>
<organism evidence="7 8">
    <name type="scientific">Rhodospira trueperi</name>
    <dbReference type="NCBI Taxonomy" id="69960"/>
    <lineage>
        <taxon>Bacteria</taxon>
        <taxon>Pseudomonadati</taxon>
        <taxon>Pseudomonadota</taxon>
        <taxon>Alphaproteobacteria</taxon>
        <taxon>Rhodospirillales</taxon>
        <taxon>Rhodospirillaceae</taxon>
        <taxon>Rhodospira</taxon>
    </lineage>
</organism>
<keyword evidence="8" id="KW-1185">Reference proteome</keyword>
<dbReference type="GO" id="GO:0051262">
    <property type="term" value="P:protein tetramerization"/>
    <property type="evidence" value="ECO:0007669"/>
    <property type="project" value="InterPro"/>
</dbReference>
<dbReference type="Proteomes" id="UP000199412">
    <property type="component" value="Unassembled WGS sequence"/>
</dbReference>
<keyword evidence="6" id="KW-0963">Cytoplasm</keyword>
<dbReference type="InterPro" id="IPR035958">
    <property type="entry name" value="SecB-like_sf"/>
</dbReference>
<dbReference type="EMBL" id="FNAP01000005">
    <property type="protein sequence ID" value="SDE27609.1"/>
    <property type="molecule type" value="Genomic_DNA"/>
</dbReference>
<dbReference type="SUPFAM" id="SSF54611">
    <property type="entry name" value="SecB-like"/>
    <property type="match status" value="1"/>
</dbReference>
<dbReference type="PANTHER" id="PTHR36918:SF1">
    <property type="entry name" value="PROTEIN-EXPORT PROTEIN SECB"/>
    <property type="match status" value="1"/>
</dbReference>
<dbReference type="GO" id="GO:0051082">
    <property type="term" value="F:unfolded protein binding"/>
    <property type="evidence" value="ECO:0007669"/>
    <property type="project" value="InterPro"/>
</dbReference>